<accession>A0A915D1M0</accession>
<proteinExistence type="predicted"/>
<organism evidence="1 2">
    <name type="scientific">Ditylenchus dipsaci</name>
    <dbReference type="NCBI Taxonomy" id="166011"/>
    <lineage>
        <taxon>Eukaryota</taxon>
        <taxon>Metazoa</taxon>
        <taxon>Ecdysozoa</taxon>
        <taxon>Nematoda</taxon>
        <taxon>Chromadorea</taxon>
        <taxon>Rhabditida</taxon>
        <taxon>Tylenchina</taxon>
        <taxon>Tylenchomorpha</taxon>
        <taxon>Sphaerularioidea</taxon>
        <taxon>Anguinidae</taxon>
        <taxon>Anguininae</taxon>
        <taxon>Ditylenchus</taxon>
    </lineage>
</organism>
<dbReference type="AlphaFoldDB" id="A0A915D1M0"/>
<evidence type="ECO:0000313" key="1">
    <source>
        <dbReference type="Proteomes" id="UP000887574"/>
    </source>
</evidence>
<keyword evidence="1" id="KW-1185">Reference proteome</keyword>
<protein>
    <submittedName>
        <fullName evidence="2">Gag protein</fullName>
    </submittedName>
</protein>
<dbReference type="WBParaSite" id="jg14963">
    <property type="protein sequence ID" value="jg14963"/>
    <property type="gene ID" value="jg14963"/>
</dbReference>
<evidence type="ECO:0000313" key="2">
    <source>
        <dbReference type="WBParaSite" id="jg14963"/>
    </source>
</evidence>
<name>A0A915D1M0_9BILA</name>
<sequence length="179" mass="20367">MIITQTMPKKEFNALKSNLNTTRLGLIEFRVNVTLSLNGLYTMNQMKQVLSAQELDNVSGIQEGASSNEEKATAIGQILRKAYSRNPKAVQDQWPAIFGSNQFPEDLKRATTYMLFNENPSRDMTPFAKVFRQAFLQMDQMVGKEDSEKRYWSLSIYSCRQAGSKRILSLQKKPGESAR</sequence>
<reference evidence="2" key="1">
    <citation type="submission" date="2022-11" db="UniProtKB">
        <authorList>
            <consortium name="WormBaseParasite"/>
        </authorList>
    </citation>
    <scope>IDENTIFICATION</scope>
</reference>
<dbReference type="Proteomes" id="UP000887574">
    <property type="component" value="Unplaced"/>
</dbReference>